<dbReference type="SUPFAM" id="SSF49313">
    <property type="entry name" value="Cadherin-like"/>
    <property type="match status" value="4"/>
</dbReference>
<feature type="domain" description="Dystroglycan-type cadherin-like" evidence="2">
    <location>
        <begin position="570"/>
        <end position="671"/>
    </location>
</feature>
<dbReference type="InterPro" id="IPR015919">
    <property type="entry name" value="Cadherin-like_sf"/>
</dbReference>
<dbReference type="SMART" id="SM00736">
    <property type="entry name" value="CADG"/>
    <property type="match status" value="1"/>
</dbReference>
<dbReference type="Gene3D" id="2.10.50.10">
    <property type="entry name" value="Tumor Necrosis Factor Receptor, subunit A, domain 2"/>
    <property type="match status" value="4"/>
</dbReference>
<evidence type="ECO:0000313" key="3">
    <source>
        <dbReference type="EMBL" id="KAJ3451605.1"/>
    </source>
</evidence>
<organism evidence="3 4">
    <name type="scientific">Anaeramoeba flamelloides</name>
    <dbReference type="NCBI Taxonomy" id="1746091"/>
    <lineage>
        <taxon>Eukaryota</taxon>
        <taxon>Metamonada</taxon>
        <taxon>Anaeramoebidae</taxon>
        <taxon>Anaeramoeba</taxon>
    </lineage>
</organism>
<dbReference type="Pfam" id="PF07699">
    <property type="entry name" value="Ephrin_rec_like"/>
    <property type="match status" value="2"/>
</dbReference>
<name>A0AAV8AFG5_9EUKA</name>
<sequence>MQRTTKSFPQHTTPISLITTNWDLIKTIQTKKFWQRNTQKTRTKKECSIPSQIGEEIQVDSVSNESMESPEIVTLDANHYLVAWQLNKEDSSYQLNLQLYDASHYTIGDNMVIRCPNPSREIGYSIASLVSEERIIVAYEDTDSSGTTVAVNLYDYELTPLLTGLKISGDFSNDQFSPYVSVLESESKFFVTYEMANGSTVTGIYGTVLDRNGNVLKEEFQINEDDVIGKAKVNAKSVDLGNLQTIVIIWESEKSENDNFDIFFRLLNYQDGYSFQAEVNINQEDANYDNHIFSSLVAVSPIDAGETGYKKNKFYITWQCSSSSLGSDVCGSLYYGDGSLASYQTLNQYTDDDQSKPCSVYLKKNAILLTVWNTHKEMGNNETGLYGQALDTNINRIGSEFLLWPDNKQGNFLSCHMGNFHESNEIVVAYAYGSTLNQVFKNVFQLPAPISKRSYDNNRNNNNEKKNIYFHTKEDFEIQINANNYDNYNGNKKFQDANLVFQAHMSNGDPLPNWIHFYASELILNGTTPSVASANALAIALENECNLQLFEDFNIIIHDPTSEGCDGLPKINQPLGDYGFATNEDFVIQIKKAAFLNYDDTLDRLTYTTTQSNGDDLPSFVHFDHLNLNYWGTTPNDSEFKLGVVLEVSNQCGKSVTHSFTLSVNFPASCAAAQNGGKPILVEPIEDQTFVTGEYMEYYIPRHISQNYNESSSKSPLLISVTNTQSLPQWIQYDPIQLKLSGDTPDEQTMITIDVQIGNECNNYITDQFKIIVGRNTSCYSYQRDGGQYRINAQIPNDQAMGRICALPEEQFIVAWSDNVSDGDGSGIFASIFDSNRDRIVSDFLINTGTSGAQRRPSIAYLESVDRMFISYESGFYGIGDSVVGKILDKTGEMIVDEFVIQNDGMNYLQWSRVTELAVSERFAVVYMKNPGVSPTIHTRIYNYEGEALSAVIDVQSEDDAQEWPRIASFPQSDDYLIVWGSTDSNGVGSFGQRFNNQGNKVNGRFLINTYQTGNQQEPVPVIFPDDSYFVCWHSQNQPEDSNGFGIFGQFFNIDNTKNGGEFMINTYVNSDQHDHSASIIGENLDQIVVVWKSESQDGGDSSEGVYGQIINKMGKKIGEEFQIHTETEDEQYYPEVTNLLGSNKFVITWPSKTTDSDGSEGIYAQNYDKMHISNDEPIQVFPENWVDTVTIGANADFRFQFNDSLFYNPSGEQEELYYTYKSTEDNDVISWLHLDSERKMFYGFSASIENELQIELFAQTACNPENSTVFTLKISYMENRYCPREVDLSILEQLISNDRLLLNTACDDDKNHQYLFNENDEIQIRNQRNIHIYFLNARNCTDSFLNSDEDIDTLYFKNANSTLEKTLMFINSKDIHLNSVHNQSMLSGASPVLILDNIFLEIKQDSSVYFHNKVIMKNYYFSDSNDNKPIINVLDNSFIQFSSVQFYKLYHFNNEQNLGLITIVNSQMENYNLNFEDSAFHKNVGQWLIYIKNDQYYQNIKNVFKNCINLNSILLHDANLENSSDGGDGNKIVLLNSFFHQMTIIENEMFNIELAQYNDGTEIKIKNLILKGNIAHKDSNNNLLKFVVQNEFQLLYDDSNGNKIIQNLKLVINQFGELMANSESSLVNSVLHIATDGVFEINKSLMQIDQDSAIVNDNTVTIIDSELRGLNSNGWLFENNKKLHIGGNVKIGGDLAFSSFFTSKLYINVTDENYESPMVFINGTNVVLKGEVFINLEQYSQRSQIGERIVVINAPNTKSDLDINSFQFLIEDHLEWKEHNIASDKMIELELLGCAPGMSTSDLNSDCIDCPMGTFSKGFGTHCNDCPTGHFNDQTGKTNCMECPVGKYSDKKGLTGCTNCEFGTFQNETGTVGCRGCGIGTFANKQGLSKCLDCLPGSYTNSENTVNCKPCAAGTFNIDYSQTVCSQCEVGNYQDEEGKTHCKDCDLGTFANEQGLSKCLDCLPGSYTNSKSSTTCQYCLHGTASRYSGQRSCDDCYFNTFQPNIGSTSCDNCPMDSVTLSIGNSDVKSCLCSIGYYGVPGGPCLSCPEGGVCNTTNLKYPDAKAGYWHSGADPNTFLKCAVEAACPGGKTNTCNETLGYIGEICSECTAGFYKFESQCLSCPDNQGFRIFLIFIILYIFVFLMFVLAKRAKAYFGSFTIAFSFLQILAVMNDLNVEWPANIRSAFKFALAFNFNLDFLALECTFQYTWLQKWVTIILSPFLFLVFLVLVYLLIVVHSLLVHRLGSKILNQFPNFFTKPSRKTHKNAIVYYLLYLKYKVASPLVISFSKDELRSFTNNFINCYSTLLTLIYLILSLYVLQIFDCTKNNEGEYYLDANPKIQCYSSSWYPLFVVSLFLVIIYIIGIPLVLILVLIKYSRKLNEVQFDEKFGLLCCRYSKSYFYWEIVVMVRKLFFVIFQIYLTHYKNYQLILCIFVLFVSLLLQFQYKPYLSTRHNHLEFILLFVSEIILFSGLIFTSKDFSRASKSRQSLSVAIVLVVWVSISLLFSTIFFEIRHRVRVKRGKETDEIKHAQNSFKGIPLIKFLKRKPNVLVFFNWQRSLSPKQLNKSSFLLGLILEKYFSKKVKKKNALQRKVTNKKKLFISKINQTYFDHIIIIFLKWYSQEKSLAKKLSISKLIINILYYIKNQDKNSEN</sequence>
<keyword evidence="3" id="KW-0675">Receptor</keyword>
<dbReference type="PANTHER" id="PTHR11319">
    <property type="entry name" value="G PROTEIN-COUPLED RECEPTOR-RELATED"/>
    <property type="match status" value="1"/>
</dbReference>
<dbReference type="InterPro" id="IPR011641">
    <property type="entry name" value="Tyr-kin_ephrin_A/B_rcpt-like"/>
</dbReference>
<dbReference type="InterPro" id="IPR009030">
    <property type="entry name" value="Growth_fac_rcpt_cys_sf"/>
</dbReference>
<feature type="transmembrane region" description="Helical" evidence="1">
    <location>
        <begin position="2155"/>
        <end position="2173"/>
    </location>
</feature>
<comment type="caution">
    <text evidence="3">The sequence shown here is derived from an EMBL/GenBank/DDBJ whole genome shotgun (WGS) entry which is preliminary data.</text>
</comment>
<dbReference type="EMBL" id="JANTQA010000008">
    <property type="protein sequence ID" value="KAJ3451605.1"/>
    <property type="molecule type" value="Genomic_DNA"/>
</dbReference>
<gene>
    <name evidence="3" type="ORF">M0812_03356</name>
</gene>
<evidence type="ECO:0000256" key="1">
    <source>
        <dbReference type="SAM" id="Phobius"/>
    </source>
</evidence>
<evidence type="ECO:0000313" key="4">
    <source>
        <dbReference type="Proteomes" id="UP001146793"/>
    </source>
</evidence>
<proteinExistence type="predicted"/>
<dbReference type="CDD" id="cd00185">
    <property type="entry name" value="TNFRSF"/>
    <property type="match status" value="1"/>
</dbReference>
<protein>
    <submittedName>
        <fullName evidence="3">G protein-coupled receptor-related</fullName>
    </submittedName>
</protein>
<feature type="transmembrane region" description="Helical" evidence="1">
    <location>
        <begin position="2128"/>
        <end position="2148"/>
    </location>
</feature>
<dbReference type="SUPFAM" id="SSF57184">
    <property type="entry name" value="Growth factor receptor domain"/>
    <property type="match status" value="1"/>
</dbReference>
<dbReference type="Gene3D" id="2.60.40.10">
    <property type="entry name" value="Immunoglobulins"/>
    <property type="match status" value="2"/>
</dbReference>
<dbReference type="GO" id="GO:0016020">
    <property type="term" value="C:membrane"/>
    <property type="evidence" value="ECO:0007669"/>
    <property type="project" value="InterPro"/>
</dbReference>
<evidence type="ECO:0000259" key="2">
    <source>
        <dbReference type="SMART" id="SM00736"/>
    </source>
</evidence>
<keyword evidence="1" id="KW-1133">Transmembrane helix</keyword>
<feature type="transmembrane region" description="Helical" evidence="1">
    <location>
        <begin position="2401"/>
        <end position="2422"/>
    </location>
</feature>
<dbReference type="InterPro" id="IPR006644">
    <property type="entry name" value="Cadg"/>
</dbReference>
<dbReference type="PANTHER" id="PTHR11319:SF35">
    <property type="entry name" value="OUTER MEMBRANE PROTEIN PMPC-RELATED"/>
    <property type="match status" value="1"/>
</dbReference>
<reference evidence="3" key="1">
    <citation type="submission" date="2022-08" db="EMBL/GenBank/DDBJ databases">
        <title>Novel sulphate-reducing endosymbionts in the free-living metamonad Anaeramoeba.</title>
        <authorList>
            <person name="Jerlstrom-Hultqvist J."/>
            <person name="Cepicka I."/>
            <person name="Gallot-Lavallee L."/>
            <person name="Salas-Leiva D."/>
            <person name="Curtis B.A."/>
            <person name="Zahonova K."/>
            <person name="Pipaliya S."/>
            <person name="Dacks J."/>
            <person name="Roger A.J."/>
        </authorList>
    </citation>
    <scope>NUCLEOTIDE SEQUENCE</scope>
    <source>
        <strain evidence="3">Busselton2</strain>
    </source>
</reference>
<keyword evidence="1" id="KW-0812">Transmembrane</keyword>
<feature type="transmembrane region" description="Helical" evidence="1">
    <location>
        <begin position="2457"/>
        <end position="2478"/>
    </location>
</feature>
<feature type="transmembrane region" description="Helical" evidence="1">
    <location>
        <begin position="2428"/>
        <end position="2445"/>
    </location>
</feature>
<feature type="transmembrane region" description="Helical" evidence="1">
    <location>
        <begin position="2300"/>
        <end position="2323"/>
    </location>
</feature>
<keyword evidence="1" id="KW-0472">Membrane</keyword>
<feature type="transmembrane region" description="Helical" evidence="1">
    <location>
        <begin position="2490"/>
        <end position="2512"/>
    </location>
</feature>
<feature type="transmembrane region" description="Helical" evidence="1">
    <location>
        <begin position="2348"/>
        <end position="2375"/>
    </location>
</feature>
<dbReference type="GO" id="GO:0005509">
    <property type="term" value="F:calcium ion binding"/>
    <property type="evidence" value="ECO:0007669"/>
    <property type="project" value="InterPro"/>
</dbReference>
<dbReference type="SMART" id="SM01411">
    <property type="entry name" value="Ephrin_rec_like"/>
    <property type="match status" value="6"/>
</dbReference>
<feature type="transmembrane region" description="Helical" evidence="1">
    <location>
        <begin position="2214"/>
        <end position="2235"/>
    </location>
</feature>
<accession>A0AAV8AFG5</accession>
<dbReference type="Proteomes" id="UP001146793">
    <property type="component" value="Unassembled WGS sequence"/>
</dbReference>
<dbReference type="InterPro" id="IPR013783">
    <property type="entry name" value="Ig-like_fold"/>
</dbReference>